<evidence type="ECO:0000256" key="5">
    <source>
        <dbReference type="ARBA" id="ARBA00023242"/>
    </source>
</evidence>
<evidence type="ECO:0000256" key="4">
    <source>
        <dbReference type="ARBA" id="ARBA00023163"/>
    </source>
</evidence>
<dbReference type="EMBL" id="BMAC01000095">
    <property type="protein sequence ID" value="GFP84875.1"/>
    <property type="molecule type" value="Genomic_DNA"/>
</dbReference>
<dbReference type="GO" id="GO:0000981">
    <property type="term" value="F:DNA-binding transcription factor activity, RNA polymerase II-specific"/>
    <property type="evidence" value="ECO:0007669"/>
    <property type="project" value="InterPro"/>
</dbReference>
<sequence length="273" mass="31442">MGRRRGNLKVEFIVDKKSRNTTFKRRKEGLVKKIKELSTLCDVDACMIIYAPDHDAPDTAWPPNNPDQIHRMIHLYRAVQDFNVDLHKKKAMTELGQFGVDLKNRAQLVRARKREKELQLMDCPLFINNDADTCSYSNQYQYNHVDHHQQDQSGPTTIDNLDCSMNQDSSTAMTMMMMDDSNSVDVGFDGIYEGTSRKTDDDQYCDDDDDLHKALLYNFYEDDSAGELGIMGQLYTPPRPVMWSSTDDMFTPTMQFDVGGAVDDDISQYFNYF</sequence>
<gene>
    <name evidence="7" type="ORF">PHJA_000631300</name>
</gene>
<dbReference type="InterPro" id="IPR036879">
    <property type="entry name" value="TF_MADSbox_sf"/>
</dbReference>
<dbReference type="CDD" id="cd00266">
    <property type="entry name" value="MADS_SRF_like"/>
    <property type="match status" value="1"/>
</dbReference>
<dbReference type="PRINTS" id="PR00404">
    <property type="entry name" value="MADSDOMAIN"/>
</dbReference>
<evidence type="ECO:0000259" key="6">
    <source>
        <dbReference type="PROSITE" id="PS50066"/>
    </source>
</evidence>
<keyword evidence="4" id="KW-0804">Transcription</keyword>
<dbReference type="SMART" id="SM00432">
    <property type="entry name" value="MADS"/>
    <property type="match status" value="1"/>
</dbReference>
<dbReference type="Proteomes" id="UP000653305">
    <property type="component" value="Unassembled WGS sequence"/>
</dbReference>
<dbReference type="PROSITE" id="PS50066">
    <property type="entry name" value="MADS_BOX_2"/>
    <property type="match status" value="1"/>
</dbReference>
<dbReference type="SUPFAM" id="SSF55455">
    <property type="entry name" value="SRF-like"/>
    <property type="match status" value="1"/>
</dbReference>
<reference evidence="7" key="1">
    <citation type="submission" date="2020-07" db="EMBL/GenBank/DDBJ databases">
        <title>Ethylene signaling mediates host invasion by parasitic plants.</title>
        <authorList>
            <person name="Yoshida S."/>
        </authorList>
    </citation>
    <scope>NUCLEOTIDE SEQUENCE</scope>
    <source>
        <strain evidence="7">Okayama</strain>
    </source>
</reference>
<dbReference type="GO" id="GO:0005634">
    <property type="term" value="C:nucleus"/>
    <property type="evidence" value="ECO:0007669"/>
    <property type="project" value="UniProtKB-SubCell"/>
</dbReference>
<comment type="subcellular location">
    <subcellularLocation>
        <location evidence="1">Nucleus</location>
    </subcellularLocation>
</comment>
<dbReference type="GO" id="GO:0045944">
    <property type="term" value="P:positive regulation of transcription by RNA polymerase II"/>
    <property type="evidence" value="ECO:0007669"/>
    <property type="project" value="InterPro"/>
</dbReference>
<evidence type="ECO:0000313" key="8">
    <source>
        <dbReference type="Proteomes" id="UP000653305"/>
    </source>
</evidence>
<evidence type="ECO:0000313" key="7">
    <source>
        <dbReference type="EMBL" id="GFP84875.1"/>
    </source>
</evidence>
<name>A0A830BLZ4_9LAMI</name>
<dbReference type="Gene3D" id="3.40.1810.10">
    <property type="entry name" value="Transcription factor, MADS-box"/>
    <property type="match status" value="1"/>
</dbReference>
<keyword evidence="2" id="KW-0805">Transcription regulation</keyword>
<dbReference type="Pfam" id="PF00319">
    <property type="entry name" value="SRF-TF"/>
    <property type="match status" value="1"/>
</dbReference>
<keyword evidence="5" id="KW-0539">Nucleus</keyword>
<dbReference type="InterPro" id="IPR002100">
    <property type="entry name" value="TF_MADSbox"/>
</dbReference>
<organism evidence="7 8">
    <name type="scientific">Phtheirospermum japonicum</name>
    <dbReference type="NCBI Taxonomy" id="374723"/>
    <lineage>
        <taxon>Eukaryota</taxon>
        <taxon>Viridiplantae</taxon>
        <taxon>Streptophyta</taxon>
        <taxon>Embryophyta</taxon>
        <taxon>Tracheophyta</taxon>
        <taxon>Spermatophyta</taxon>
        <taxon>Magnoliopsida</taxon>
        <taxon>eudicotyledons</taxon>
        <taxon>Gunneridae</taxon>
        <taxon>Pentapetalae</taxon>
        <taxon>asterids</taxon>
        <taxon>lamiids</taxon>
        <taxon>Lamiales</taxon>
        <taxon>Orobanchaceae</taxon>
        <taxon>Orobanchaceae incertae sedis</taxon>
        <taxon>Phtheirospermum</taxon>
    </lineage>
</organism>
<accession>A0A830BLZ4</accession>
<dbReference type="GO" id="GO:0046983">
    <property type="term" value="F:protein dimerization activity"/>
    <property type="evidence" value="ECO:0007669"/>
    <property type="project" value="InterPro"/>
</dbReference>
<dbReference type="InterPro" id="IPR033897">
    <property type="entry name" value="SRF-like_MADS-box"/>
</dbReference>
<dbReference type="AlphaFoldDB" id="A0A830BLZ4"/>
<dbReference type="PANTHER" id="PTHR48019">
    <property type="entry name" value="SERUM RESPONSE FACTOR HOMOLOG"/>
    <property type="match status" value="1"/>
</dbReference>
<dbReference type="GO" id="GO:0000987">
    <property type="term" value="F:cis-regulatory region sequence-specific DNA binding"/>
    <property type="evidence" value="ECO:0007669"/>
    <property type="project" value="InterPro"/>
</dbReference>
<proteinExistence type="predicted"/>
<evidence type="ECO:0000256" key="2">
    <source>
        <dbReference type="ARBA" id="ARBA00023015"/>
    </source>
</evidence>
<keyword evidence="8" id="KW-1185">Reference proteome</keyword>
<protein>
    <submittedName>
        <fullName evidence="7">Mads-box transcription factor pheres 2</fullName>
    </submittedName>
</protein>
<comment type="caution">
    <text evidence="7">The sequence shown here is derived from an EMBL/GenBank/DDBJ whole genome shotgun (WGS) entry which is preliminary data.</text>
</comment>
<keyword evidence="3" id="KW-0238">DNA-binding</keyword>
<evidence type="ECO:0000256" key="1">
    <source>
        <dbReference type="ARBA" id="ARBA00004123"/>
    </source>
</evidence>
<evidence type="ECO:0000256" key="3">
    <source>
        <dbReference type="ARBA" id="ARBA00023125"/>
    </source>
</evidence>
<feature type="domain" description="MADS-box" evidence="6">
    <location>
        <begin position="3"/>
        <end position="63"/>
    </location>
</feature>
<dbReference type="InterPro" id="IPR050142">
    <property type="entry name" value="MADS-box/MEF2_TF"/>
</dbReference>
<dbReference type="OrthoDB" id="601557at2759"/>